<protein>
    <recommendedName>
        <fullName evidence="5">DUF4232 domain-containing protein</fullName>
    </recommendedName>
</protein>
<keyword evidence="2" id="KW-1133">Transmembrane helix</keyword>
<reference evidence="3 4" key="1">
    <citation type="submission" date="2018-07" db="EMBL/GenBank/DDBJ databases">
        <title>Draft genome of the type strain Streptomyces armeniacus ATCC 15676.</title>
        <authorList>
            <person name="Labana P."/>
            <person name="Gosse J.T."/>
            <person name="Boddy C.N."/>
        </authorList>
    </citation>
    <scope>NUCLEOTIDE SEQUENCE [LARGE SCALE GENOMIC DNA]</scope>
    <source>
        <strain evidence="3 4">ATCC 15676</strain>
    </source>
</reference>
<organism evidence="3 4">
    <name type="scientific">Streptomyces armeniacus</name>
    <dbReference type="NCBI Taxonomy" id="83291"/>
    <lineage>
        <taxon>Bacteria</taxon>
        <taxon>Bacillati</taxon>
        <taxon>Actinomycetota</taxon>
        <taxon>Actinomycetes</taxon>
        <taxon>Kitasatosporales</taxon>
        <taxon>Streptomycetaceae</taxon>
        <taxon>Streptomyces</taxon>
    </lineage>
</organism>
<evidence type="ECO:0000313" key="3">
    <source>
        <dbReference type="EMBL" id="AXK36121.1"/>
    </source>
</evidence>
<dbReference type="Proteomes" id="UP000254425">
    <property type="component" value="Chromosome"/>
</dbReference>
<evidence type="ECO:0000256" key="1">
    <source>
        <dbReference type="SAM" id="MobiDB-lite"/>
    </source>
</evidence>
<gene>
    <name evidence="3" type="ORF">DVA86_29545</name>
</gene>
<dbReference type="KEGG" id="sarm:DVA86_29545"/>
<dbReference type="EMBL" id="CP031320">
    <property type="protein sequence ID" value="AXK36121.1"/>
    <property type="molecule type" value="Genomic_DNA"/>
</dbReference>
<evidence type="ECO:0000256" key="2">
    <source>
        <dbReference type="SAM" id="Phobius"/>
    </source>
</evidence>
<evidence type="ECO:0008006" key="5">
    <source>
        <dbReference type="Google" id="ProtNLM"/>
    </source>
</evidence>
<feature type="compositionally biased region" description="Polar residues" evidence="1">
    <location>
        <begin position="61"/>
        <end position="74"/>
    </location>
</feature>
<feature type="region of interest" description="Disordered" evidence="1">
    <location>
        <begin position="43"/>
        <end position="144"/>
    </location>
</feature>
<proteinExistence type="predicted"/>
<feature type="transmembrane region" description="Helical" evidence="2">
    <location>
        <begin position="21"/>
        <end position="38"/>
    </location>
</feature>
<name>A0A345XWV5_9ACTN</name>
<dbReference type="AlphaFoldDB" id="A0A345XWV5"/>
<dbReference type="RefSeq" id="WP_208882841.1">
    <property type="nucleotide sequence ID" value="NZ_CP031320.1"/>
</dbReference>
<keyword evidence="4" id="KW-1185">Reference proteome</keyword>
<keyword evidence="2" id="KW-0472">Membrane</keyword>
<evidence type="ECO:0000313" key="4">
    <source>
        <dbReference type="Proteomes" id="UP000254425"/>
    </source>
</evidence>
<keyword evidence="2" id="KW-0812">Transmembrane</keyword>
<accession>A0A345XWV5</accession>
<feature type="compositionally biased region" description="Low complexity" evidence="1">
    <location>
        <begin position="134"/>
        <end position="144"/>
    </location>
</feature>
<sequence length="271" mass="26962">MGSLRNPIGPLPSSIYWRRRAVALSILALLVLLVVWALNMGGDSDDRSEAGGKGGPDGQGPTDSITPGPTTSKPPVSDRPGGRDEVDGGAGSGGGGGDEGADGGADGGGESGGTAGGGALSGSSGSVTGGGALPAGTGLSVCGSGSVTVTLSSVKNEYAPDDKPEFKLTVKNSGSDDCRINLGRTATVVTVSDSDDERIWSSADCPPSRATAYVQVPAKGSTVQTLTWDRKHSKPECAKAPAGSAKADTYLVEAEIKGLKAARTSFVLAKD</sequence>
<feature type="compositionally biased region" description="Gly residues" evidence="1">
    <location>
        <begin position="88"/>
        <end position="120"/>
    </location>
</feature>